<evidence type="ECO:0000313" key="2">
    <source>
        <dbReference type="EMBL" id="UJO14670.1"/>
    </source>
</evidence>
<sequence>MAAIKDLFLVVTTTTLLFLRIVVSSPVPLAQDGSIPDPPCDPVSTYSPEWFLANVNDDYRRNSSVFENRLLFYTRRCTDDAIRLSCSSDGFYITIWNVWPQSFYNNEHTEPELERCIFSSTTYTQEYYENMSAAFARLARGSATVMHDSADWADPPMDGIFGRIEVPNISEYTDVEELWAINDATSRAAMRGDIYSLPSYHRSLRMAQQRMYKTDMSLRKQGLLSRSEALFEKRAAEDVDWCPGARNWRHERTQPLRHLMDGYDLS</sequence>
<dbReference type="OMA" id="YLHIATA"/>
<dbReference type="KEGG" id="ffu:CLAFUR5_07993"/>
<dbReference type="AlphaFoldDB" id="A0A9Q8P612"/>
<reference evidence="2" key="2">
    <citation type="journal article" date="2022" name="Microb. Genom.">
        <title>A chromosome-scale genome assembly of the tomato pathogen Cladosporium fulvum reveals a compartmentalized genome architecture and the presence of a dispensable chromosome.</title>
        <authorList>
            <person name="Zaccaron A.Z."/>
            <person name="Chen L.H."/>
            <person name="Samaras A."/>
            <person name="Stergiopoulos I."/>
        </authorList>
    </citation>
    <scope>NUCLEOTIDE SEQUENCE</scope>
    <source>
        <strain evidence="2">Race5_Kim</strain>
    </source>
</reference>
<dbReference type="SUPFAM" id="SSF52309">
    <property type="entry name" value="N-(deoxy)ribosyltransferase-like"/>
    <property type="match status" value="1"/>
</dbReference>
<protein>
    <submittedName>
        <fullName evidence="2">Uncharacterized protein</fullName>
    </submittedName>
</protein>
<dbReference type="RefSeq" id="XP_047759036.1">
    <property type="nucleotide sequence ID" value="XM_047907141.1"/>
</dbReference>
<keyword evidence="3" id="KW-1185">Reference proteome</keyword>
<evidence type="ECO:0000256" key="1">
    <source>
        <dbReference type="SAM" id="SignalP"/>
    </source>
</evidence>
<feature type="chain" id="PRO_5040371377" evidence="1">
    <location>
        <begin position="25"/>
        <end position="266"/>
    </location>
</feature>
<feature type="signal peptide" evidence="1">
    <location>
        <begin position="1"/>
        <end position="24"/>
    </location>
</feature>
<evidence type="ECO:0000313" key="3">
    <source>
        <dbReference type="Proteomes" id="UP000756132"/>
    </source>
</evidence>
<name>A0A9Q8P612_PASFU</name>
<organism evidence="2 3">
    <name type="scientific">Passalora fulva</name>
    <name type="common">Tomato leaf mold</name>
    <name type="synonym">Cladosporium fulvum</name>
    <dbReference type="NCBI Taxonomy" id="5499"/>
    <lineage>
        <taxon>Eukaryota</taxon>
        <taxon>Fungi</taxon>
        <taxon>Dikarya</taxon>
        <taxon>Ascomycota</taxon>
        <taxon>Pezizomycotina</taxon>
        <taxon>Dothideomycetes</taxon>
        <taxon>Dothideomycetidae</taxon>
        <taxon>Mycosphaerellales</taxon>
        <taxon>Mycosphaerellaceae</taxon>
        <taxon>Fulvia</taxon>
    </lineage>
</organism>
<dbReference type="OrthoDB" id="3772508at2759"/>
<dbReference type="Proteomes" id="UP000756132">
    <property type="component" value="Chromosome 3"/>
</dbReference>
<accession>A0A9Q8P612</accession>
<keyword evidence="1" id="KW-0732">Signal</keyword>
<dbReference type="GeneID" id="71987871"/>
<reference evidence="2" key="1">
    <citation type="submission" date="2021-12" db="EMBL/GenBank/DDBJ databases">
        <authorList>
            <person name="Zaccaron A."/>
            <person name="Stergiopoulos I."/>
        </authorList>
    </citation>
    <scope>NUCLEOTIDE SEQUENCE</scope>
    <source>
        <strain evidence="2">Race5_Kim</strain>
    </source>
</reference>
<proteinExistence type="predicted"/>
<dbReference type="EMBL" id="CP090165">
    <property type="protein sequence ID" value="UJO14670.1"/>
    <property type="molecule type" value="Genomic_DNA"/>
</dbReference>
<gene>
    <name evidence="2" type="ORF">CLAFUR5_07993</name>
</gene>